<sequence length="208" mass="22020">MTGGLAAGLRAACCVVTVAILVAGCSGGERSQSGGRPSSAPGDATVIPTVSGGTPSPSRSPRIPGGLPDPGRVDQKDATAVSRAALTVMYSVDSTVDAGLLNAKLRAAVYLAPAYAAEVRAEPVQYVPKEWRQHRAYLAVRLEPLRREAGAPSDRSTAAYRQWEMTTTATGRDDWRDTPRKSVIFVALARSSERAPWRVSDVRAIDES</sequence>
<evidence type="ECO:0000313" key="2">
    <source>
        <dbReference type="EMBL" id="GAA2399746.1"/>
    </source>
</evidence>
<proteinExistence type="predicted"/>
<evidence type="ECO:0008006" key="4">
    <source>
        <dbReference type="Google" id="ProtNLM"/>
    </source>
</evidence>
<evidence type="ECO:0000313" key="3">
    <source>
        <dbReference type="Proteomes" id="UP001501231"/>
    </source>
</evidence>
<dbReference type="RefSeq" id="WP_344586500.1">
    <property type="nucleotide sequence ID" value="NZ_BAAARW010000001.1"/>
</dbReference>
<protein>
    <recommendedName>
        <fullName evidence="4">DUF4829 domain-containing protein</fullName>
    </recommendedName>
</protein>
<feature type="region of interest" description="Disordered" evidence="1">
    <location>
        <begin position="28"/>
        <end position="74"/>
    </location>
</feature>
<name>A0ABP5VCQ2_9ACTN</name>
<comment type="caution">
    <text evidence="2">The sequence shown here is derived from an EMBL/GenBank/DDBJ whole genome shotgun (WGS) entry which is preliminary data.</text>
</comment>
<keyword evidence="3" id="KW-1185">Reference proteome</keyword>
<dbReference type="EMBL" id="BAAARW010000001">
    <property type="protein sequence ID" value="GAA2399746.1"/>
    <property type="molecule type" value="Genomic_DNA"/>
</dbReference>
<feature type="compositionally biased region" description="Low complexity" evidence="1">
    <location>
        <begin position="47"/>
        <end position="66"/>
    </location>
</feature>
<organism evidence="2 3">
    <name type="scientific">Actinomadura vinacea</name>
    <dbReference type="NCBI Taxonomy" id="115336"/>
    <lineage>
        <taxon>Bacteria</taxon>
        <taxon>Bacillati</taxon>
        <taxon>Actinomycetota</taxon>
        <taxon>Actinomycetes</taxon>
        <taxon>Streptosporangiales</taxon>
        <taxon>Thermomonosporaceae</taxon>
        <taxon>Actinomadura</taxon>
    </lineage>
</organism>
<accession>A0ABP5VCQ2</accession>
<gene>
    <name evidence="2" type="ORF">GCM10010191_03590</name>
</gene>
<reference evidence="3" key="1">
    <citation type="journal article" date="2019" name="Int. J. Syst. Evol. Microbiol.">
        <title>The Global Catalogue of Microorganisms (GCM) 10K type strain sequencing project: providing services to taxonomists for standard genome sequencing and annotation.</title>
        <authorList>
            <consortium name="The Broad Institute Genomics Platform"/>
            <consortium name="The Broad Institute Genome Sequencing Center for Infectious Disease"/>
            <person name="Wu L."/>
            <person name="Ma J."/>
        </authorList>
    </citation>
    <scope>NUCLEOTIDE SEQUENCE [LARGE SCALE GENOMIC DNA]</scope>
    <source>
        <strain evidence="3">JCM 3325</strain>
    </source>
</reference>
<evidence type="ECO:0000256" key="1">
    <source>
        <dbReference type="SAM" id="MobiDB-lite"/>
    </source>
</evidence>
<dbReference type="Proteomes" id="UP001501231">
    <property type="component" value="Unassembled WGS sequence"/>
</dbReference>